<feature type="compositionally biased region" description="Basic and acidic residues" evidence="1">
    <location>
        <begin position="157"/>
        <end position="168"/>
    </location>
</feature>
<sequence length="185" mass="19741">MKEGLVSLIVAMLGFVLPSFGLAQEMPQPQVPPAPQAEAVPSVPGIVLEEIEGIYVSVGINADGDQYQQAVTISSNGDSLDVLWVNKGGEVTARGIGFLENDVLAIAFVASKGELGLATYRLDQKEKEKFWSGSWSVFGSNGKRFPEVMSKVAPLTEEDRNDLKELPSKPKTSPPAKAPAKSKVA</sequence>
<feature type="region of interest" description="Disordered" evidence="1">
    <location>
        <begin position="150"/>
        <end position="185"/>
    </location>
</feature>
<accession>A0A1F8GDD9</accession>
<proteinExistence type="predicted"/>
<name>A0A1F8GDD9_9BACT</name>
<comment type="caution">
    <text evidence="2">The sequence shown here is derived from an EMBL/GenBank/DDBJ whole genome shotgun (WGS) entry which is preliminary data.</text>
</comment>
<evidence type="ECO:0000256" key="1">
    <source>
        <dbReference type="SAM" id="MobiDB-lite"/>
    </source>
</evidence>
<dbReference type="STRING" id="1802695.A3A13_04675"/>
<dbReference type="AlphaFoldDB" id="A0A1F8GDD9"/>
<organism evidence="2 3">
    <name type="scientific">Candidatus Yanofskybacteria bacterium RIFCSPLOWO2_01_FULL_43_22</name>
    <dbReference type="NCBI Taxonomy" id="1802695"/>
    <lineage>
        <taxon>Bacteria</taxon>
        <taxon>Candidatus Yanofskyibacteriota</taxon>
    </lineage>
</organism>
<dbReference type="EMBL" id="MGKJ01000020">
    <property type="protein sequence ID" value="OGN23382.1"/>
    <property type="molecule type" value="Genomic_DNA"/>
</dbReference>
<reference evidence="2 3" key="1">
    <citation type="journal article" date="2016" name="Nat. Commun.">
        <title>Thousands of microbial genomes shed light on interconnected biogeochemical processes in an aquifer system.</title>
        <authorList>
            <person name="Anantharaman K."/>
            <person name="Brown C.T."/>
            <person name="Hug L.A."/>
            <person name="Sharon I."/>
            <person name="Castelle C.J."/>
            <person name="Probst A.J."/>
            <person name="Thomas B.C."/>
            <person name="Singh A."/>
            <person name="Wilkins M.J."/>
            <person name="Karaoz U."/>
            <person name="Brodie E.L."/>
            <person name="Williams K.H."/>
            <person name="Hubbard S.S."/>
            <person name="Banfield J.F."/>
        </authorList>
    </citation>
    <scope>NUCLEOTIDE SEQUENCE [LARGE SCALE GENOMIC DNA]</scope>
</reference>
<protein>
    <submittedName>
        <fullName evidence="2">Uncharacterized protein</fullName>
    </submittedName>
</protein>
<dbReference type="Proteomes" id="UP000178911">
    <property type="component" value="Unassembled WGS sequence"/>
</dbReference>
<evidence type="ECO:0000313" key="2">
    <source>
        <dbReference type="EMBL" id="OGN23382.1"/>
    </source>
</evidence>
<gene>
    <name evidence="2" type="ORF">A3A13_04675</name>
</gene>
<evidence type="ECO:0000313" key="3">
    <source>
        <dbReference type="Proteomes" id="UP000178911"/>
    </source>
</evidence>